<name>A0A261UEC0_9BORD</name>
<evidence type="ECO:0000256" key="1">
    <source>
        <dbReference type="SAM" id="MobiDB-lite"/>
    </source>
</evidence>
<gene>
    <name evidence="2" type="ORF">CAL28_12545</name>
</gene>
<keyword evidence="3" id="KW-1185">Reference proteome</keyword>
<dbReference type="Proteomes" id="UP000215767">
    <property type="component" value="Unassembled WGS sequence"/>
</dbReference>
<sequence length="611" mass="66797">MATATITDPSAITEKVLRTAESIVSLDRAPLVRAAVDALLDECPASDSIGPTLPAPPQSFSTATPEPSPAERPTPGSRLYIVGRDIHSHLSERTAGWHERAASSIVQAARMLADGVERNTIEFNFIRMSLAQALNHFGPRTGSPASTPGDNDRAVPATAEQLDALDRPGRLRDPENADRRKLDAALDIALPGHADPKVRRLAGRIVDLVAEMANEAFRQRLYRDEVEHLVAASDRNDLDAMHKAFIQMYGLDRSFASPYRSDLDRCVALVDSLPPSVQEDFMRTFALSAQVSPTHGLGRYLDTILAGTALPDETSERLRSDLRRFMMDLFAAAERLAGARTGTAPAARTTGARTTATLLDMPPPARPTVRAVALGIWRRIFPGTRLERAKRQVFQAIKRQAASARLLTRSEWQALENAMRELARLQRPPARYADVVQACVGTLTPGECIALHHVVETYPFLKVDDPEGRRIMPAPQKQHLLALDAALTMESATRHAVPVVAQAVEALRGDRRSPRFLDALEALSDCLDKHAADLPDARALCESALRRLALPSRDVHAALERLATLTAQGRLKDDIKAEQINNRKASNPRMETISLMPALRALGAALEHRAA</sequence>
<feature type="region of interest" description="Disordered" evidence="1">
    <location>
        <begin position="47"/>
        <end position="77"/>
    </location>
</feature>
<comment type="caution">
    <text evidence="2">The sequence shown here is derived from an EMBL/GenBank/DDBJ whole genome shotgun (WGS) entry which is preliminary data.</text>
</comment>
<dbReference type="OrthoDB" id="9820555at2"/>
<reference evidence="3" key="1">
    <citation type="submission" date="2017-05" db="EMBL/GenBank/DDBJ databases">
        <title>Complete and WGS of Bordetella genogroups.</title>
        <authorList>
            <person name="Spilker T."/>
            <person name="Lipuma J."/>
        </authorList>
    </citation>
    <scope>NUCLEOTIDE SEQUENCE [LARGE SCALE GENOMIC DNA]</scope>
    <source>
        <strain evidence="3">AU8856</strain>
    </source>
</reference>
<dbReference type="RefSeq" id="WP_094841681.1">
    <property type="nucleotide sequence ID" value="NZ_NEVS01000004.1"/>
</dbReference>
<protein>
    <submittedName>
        <fullName evidence="2">Uncharacterized protein</fullName>
    </submittedName>
</protein>
<proteinExistence type="predicted"/>
<organism evidence="2 3">
    <name type="scientific">Bordetella genomosp. 11</name>
    <dbReference type="NCBI Taxonomy" id="1416808"/>
    <lineage>
        <taxon>Bacteria</taxon>
        <taxon>Pseudomonadati</taxon>
        <taxon>Pseudomonadota</taxon>
        <taxon>Betaproteobacteria</taxon>
        <taxon>Burkholderiales</taxon>
        <taxon>Alcaligenaceae</taxon>
        <taxon>Bordetella</taxon>
    </lineage>
</organism>
<dbReference type="AlphaFoldDB" id="A0A261UEC0"/>
<dbReference type="EMBL" id="NEVS01000004">
    <property type="protein sequence ID" value="OZI60264.1"/>
    <property type="molecule type" value="Genomic_DNA"/>
</dbReference>
<evidence type="ECO:0000313" key="3">
    <source>
        <dbReference type="Proteomes" id="UP000215767"/>
    </source>
</evidence>
<accession>A0A261UEC0</accession>
<evidence type="ECO:0000313" key="2">
    <source>
        <dbReference type="EMBL" id="OZI60264.1"/>
    </source>
</evidence>